<dbReference type="EMBL" id="JAUJYO010000013">
    <property type="protein sequence ID" value="KAK1300455.1"/>
    <property type="molecule type" value="Genomic_DNA"/>
</dbReference>
<reference evidence="1" key="2">
    <citation type="submission" date="2023-06" db="EMBL/GenBank/DDBJ databases">
        <authorList>
            <person name="Ma L."/>
            <person name="Liu K.-W."/>
            <person name="Li Z."/>
            <person name="Hsiao Y.-Y."/>
            <person name="Qi Y."/>
            <person name="Fu T."/>
            <person name="Tang G."/>
            <person name="Zhang D."/>
            <person name="Sun W.-H."/>
            <person name="Liu D.-K."/>
            <person name="Li Y."/>
            <person name="Chen G.-Z."/>
            <person name="Liu X.-D."/>
            <person name="Liao X.-Y."/>
            <person name="Jiang Y.-T."/>
            <person name="Yu X."/>
            <person name="Hao Y."/>
            <person name="Huang J."/>
            <person name="Zhao X.-W."/>
            <person name="Ke S."/>
            <person name="Chen Y.-Y."/>
            <person name="Wu W.-L."/>
            <person name="Hsu J.-L."/>
            <person name="Lin Y.-F."/>
            <person name="Huang M.-D."/>
            <person name="Li C.-Y."/>
            <person name="Huang L."/>
            <person name="Wang Z.-W."/>
            <person name="Zhao X."/>
            <person name="Zhong W.-Y."/>
            <person name="Peng D.-H."/>
            <person name="Ahmad S."/>
            <person name="Lan S."/>
            <person name="Zhang J.-S."/>
            <person name="Tsai W.-C."/>
            <person name="Van De Peer Y."/>
            <person name="Liu Z.-J."/>
        </authorList>
    </citation>
    <scope>NUCLEOTIDE SEQUENCE</scope>
    <source>
        <strain evidence="1">CP</strain>
        <tissue evidence="1">Leaves</tissue>
    </source>
</reference>
<evidence type="ECO:0000313" key="1">
    <source>
        <dbReference type="EMBL" id="KAK1300455.1"/>
    </source>
</evidence>
<organism evidence="1 2">
    <name type="scientific">Acorus calamus</name>
    <name type="common">Sweet flag</name>
    <dbReference type="NCBI Taxonomy" id="4465"/>
    <lineage>
        <taxon>Eukaryota</taxon>
        <taxon>Viridiplantae</taxon>
        <taxon>Streptophyta</taxon>
        <taxon>Embryophyta</taxon>
        <taxon>Tracheophyta</taxon>
        <taxon>Spermatophyta</taxon>
        <taxon>Magnoliopsida</taxon>
        <taxon>Liliopsida</taxon>
        <taxon>Acoraceae</taxon>
        <taxon>Acorus</taxon>
    </lineage>
</organism>
<proteinExistence type="predicted"/>
<accession>A0AAV9DH95</accession>
<comment type="caution">
    <text evidence="1">The sequence shown here is derived from an EMBL/GenBank/DDBJ whole genome shotgun (WGS) entry which is preliminary data.</text>
</comment>
<protein>
    <submittedName>
        <fullName evidence="1">Uncharacterized protein</fullName>
    </submittedName>
</protein>
<gene>
    <name evidence="1" type="ORF">QJS10_CPB13g01096</name>
</gene>
<evidence type="ECO:0000313" key="2">
    <source>
        <dbReference type="Proteomes" id="UP001180020"/>
    </source>
</evidence>
<dbReference type="Proteomes" id="UP001180020">
    <property type="component" value="Unassembled WGS sequence"/>
</dbReference>
<reference evidence="1" key="1">
    <citation type="journal article" date="2023" name="Nat. Commun.">
        <title>Diploid and tetraploid genomes of Acorus and the evolution of monocots.</title>
        <authorList>
            <person name="Ma L."/>
            <person name="Liu K.W."/>
            <person name="Li Z."/>
            <person name="Hsiao Y.Y."/>
            <person name="Qi Y."/>
            <person name="Fu T."/>
            <person name="Tang G.D."/>
            <person name="Zhang D."/>
            <person name="Sun W.H."/>
            <person name="Liu D.K."/>
            <person name="Li Y."/>
            <person name="Chen G.Z."/>
            <person name="Liu X.D."/>
            <person name="Liao X.Y."/>
            <person name="Jiang Y.T."/>
            <person name="Yu X."/>
            <person name="Hao Y."/>
            <person name="Huang J."/>
            <person name="Zhao X.W."/>
            <person name="Ke S."/>
            <person name="Chen Y.Y."/>
            <person name="Wu W.L."/>
            <person name="Hsu J.L."/>
            <person name="Lin Y.F."/>
            <person name="Huang M.D."/>
            <person name="Li C.Y."/>
            <person name="Huang L."/>
            <person name="Wang Z.W."/>
            <person name="Zhao X."/>
            <person name="Zhong W.Y."/>
            <person name="Peng D.H."/>
            <person name="Ahmad S."/>
            <person name="Lan S."/>
            <person name="Zhang J.S."/>
            <person name="Tsai W.C."/>
            <person name="Van de Peer Y."/>
            <person name="Liu Z.J."/>
        </authorList>
    </citation>
    <scope>NUCLEOTIDE SEQUENCE</scope>
    <source>
        <strain evidence="1">CP</strain>
    </source>
</reference>
<name>A0AAV9DH95_ACOCL</name>
<dbReference type="AlphaFoldDB" id="A0AAV9DH95"/>
<keyword evidence="2" id="KW-1185">Reference proteome</keyword>
<sequence>MRSCSMRSAGSSASLGTISGCPILFRGAPRFRWPGFLGTQISRGITLRTWQDGWVEASWWSVVLR</sequence>
<dbReference type="PROSITE" id="PS51257">
    <property type="entry name" value="PROKAR_LIPOPROTEIN"/>
    <property type="match status" value="1"/>
</dbReference>